<name>A0A6C0HWL5_9ZZZZ</name>
<evidence type="ECO:0000313" key="1">
    <source>
        <dbReference type="EMBL" id="QHT84536.1"/>
    </source>
</evidence>
<dbReference type="EMBL" id="MN740019">
    <property type="protein sequence ID" value="QHT84536.1"/>
    <property type="molecule type" value="Genomic_DNA"/>
</dbReference>
<dbReference type="AlphaFoldDB" id="A0A6C0HWL5"/>
<protein>
    <submittedName>
        <fullName evidence="1">Uncharacterized protein</fullName>
    </submittedName>
</protein>
<sequence>MDTLIKDTNQPLLLIYNILKNTSIIDDDKLIATKIFFQYHILIAVKYNLLLVDNLKNYKKTYLFIEDVYHILSKQLNILPHLIKLNKSYKDNNYKSFWNLEIELLILYFKNLHTKFLCLFDGSKGFLFLHLKLKGMKEGNHYHYEQLLERLKKTFDLFKKPFFDEYKIVLLTFYQFIELKFENMIKYTEYIFNKINSILVNNINYLVLYDNYRMQLYNLLYNNSDINININNVDSDIDTDDIILINNN</sequence>
<organism evidence="1">
    <name type="scientific">viral metagenome</name>
    <dbReference type="NCBI Taxonomy" id="1070528"/>
    <lineage>
        <taxon>unclassified sequences</taxon>
        <taxon>metagenomes</taxon>
        <taxon>organismal metagenomes</taxon>
    </lineage>
</organism>
<reference evidence="1" key="1">
    <citation type="journal article" date="2020" name="Nature">
        <title>Giant virus diversity and host interactions through global metagenomics.</title>
        <authorList>
            <person name="Schulz F."/>
            <person name="Roux S."/>
            <person name="Paez-Espino D."/>
            <person name="Jungbluth S."/>
            <person name="Walsh D.A."/>
            <person name="Denef V.J."/>
            <person name="McMahon K.D."/>
            <person name="Konstantinidis K.T."/>
            <person name="Eloe-Fadrosh E.A."/>
            <person name="Kyrpides N.C."/>
            <person name="Woyke T."/>
        </authorList>
    </citation>
    <scope>NUCLEOTIDE SEQUENCE</scope>
    <source>
        <strain evidence="1">GVMAG-M-3300023184-177</strain>
    </source>
</reference>
<accession>A0A6C0HWL5</accession>
<proteinExistence type="predicted"/>